<feature type="domain" description="RING-type" evidence="6">
    <location>
        <begin position="333"/>
        <end position="381"/>
    </location>
</feature>
<dbReference type="EMBL" id="JAGPXF010000002">
    <property type="protein sequence ID" value="KAH7257133.1"/>
    <property type="molecule type" value="Genomic_DNA"/>
</dbReference>
<dbReference type="AlphaFoldDB" id="A0A8K0WF28"/>
<feature type="compositionally biased region" description="Low complexity" evidence="5">
    <location>
        <begin position="23"/>
        <end position="38"/>
    </location>
</feature>
<evidence type="ECO:0000259" key="6">
    <source>
        <dbReference type="PROSITE" id="PS50089"/>
    </source>
</evidence>
<evidence type="ECO:0000313" key="7">
    <source>
        <dbReference type="EMBL" id="KAH7257133.1"/>
    </source>
</evidence>
<feature type="region of interest" description="Disordered" evidence="5">
    <location>
        <begin position="568"/>
        <end position="608"/>
    </location>
</feature>
<dbReference type="Pfam" id="PF13639">
    <property type="entry name" value="zf-RING_2"/>
    <property type="match status" value="1"/>
</dbReference>
<dbReference type="SUPFAM" id="SSF57850">
    <property type="entry name" value="RING/U-box"/>
    <property type="match status" value="1"/>
</dbReference>
<dbReference type="GO" id="GO:0012505">
    <property type="term" value="C:endomembrane system"/>
    <property type="evidence" value="ECO:0007669"/>
    <property type="project" value="TreeGrafter"/>
</dbReference>
<keyword evidence="3" id="KW-0862">Zinc</keyword>
<accession>A0A8K0WF28</accession>
<dbReference type="GO" id="GO:0044695">
    <property type="term" value="C:Dsc E3 ubiquitin ligase complex"/>
    <property type="evidence" value="ECO:0007669"/>
    <property type="project" value="TreeGrafter"/>
</dbReference>
<dbReference type="PANTHER" id="PTHR22763">
    <property type="entry name" value="RING ZINC FINGER PROTEIN"/>
    <property type="match status" value="1"/>
</dbReference>
<evidence type="ECO:0000256" key="4">
    <source>
        <dbReference type="PROSITE-ProRule" id="PRU00175"/>
    </source>
</evidence>
<keyword evidence="1" id="KW-0479">Metal-binding</keyword>
<dbReference type="GO" id="GO:0061630">
    <property type="term" value="F:ubiquitin protein ligase activity"/>
    <property type="evidence" value="ECO:0007669"/>
    <property type="project" value="TreeGrafter"/>
</dbReference>
<feature type="compositionally biased region" description="Low complexity" evidence="5">
    <location>
        <begin position="177"/>
        <end position="192"/>
    </location>
</feature>
<evidence type="ECO:0000256" key="5">
    <source>
        <dbReference type="SAM" id="MobiDB-lite"/>
    </source>
</evidence>
<gene>
    <name evidence="7" type="ORF">BKA59DRAFT_508031</name>
</gene>
<dbReference type="PANTHER" id="PTHR22763:SF162">
    <property type="entry name" value="TRANSMEMBRANE E3 UBIQUITIN-PROTEIN LIGASE 1"/>
    <property type="match status" value="1"/>
</dbReference>
<dbReference type="PROSITE" id="PS50089">
    <property type="entry name" value="ZF_RING_2"/>
    <property type="match status" value="1"/>
</dbReference>
<proteinExistence type="predicted"/>
<evidence type="ECO:0000313" key="8">
    <source>
        <dbReference type="Proteomes" id="UP000813427"/>
    </source>
</evidence>
<evidence type="ECO:0000256" key="2">
    <source>
        <dbReference type="ARBA" id="ARBA00022771"/>
    </source>
</evidence>
<feature type="compositionally biased region" description="Polar residues" evidence="5">
    <location>
        <begin position="486"/>
        <end position="514"/>
    </location>
</feature>
<evidence type="ECO:0000256" key="3">
    <source>
        <dbReference type="ARBA" id="ARBA00022833"/>
    </source>
</evidence>
<dbReference type="Proteomes" id="UP000813427">
    <property type="component" value="Unassembled WGS sequence"/>
</dbReference>
<feature type="compositionally biased region" description="Basic residues" evidence="5">
    <location>
        <begin position="462"/>
        <end position="472"/>
    </location>
</feature>
<dbReference type="InterPro" id="IPR001841">
    <property type="entry name" value="Znf_RING"/>
</dbReference>
<organism evidence="7 8">
    <name type="scientific">Fusarium tricinctum</name>
    <dbReference type="NCBI Taxonomy" id="61284"/>
    <lineage>
        <taxon>Eukaryota</taxon>
        <taxon>Fungi</taxon>
        <taxon>Dikarya</taxon>
        <taxon>Ascomycota</taxon>
        <taxon>Pezizomycotina</taxon>
        <taxon>Sordariomycetes</taxon>
        <taxon>Hypocreomycetidae</taxon>
        <taxon>Hypocreales</taxon>
        <taxon>Nectriaceae</taxon>
        <taxon>Fusarium</taxon>
        <taxon>Fusarium tricinctum species complex</taxon>
    </lineage>
</organism>
<protein>
    <recommendedName>
        <fullName evidence="6">RING-type domain-containing protein</fullName>
    </recommendedName>
</protein>
<dbReference type="CDD" id="cd16448">
    <property type="entry name" value="RING-H2"/>
    <property type="match status" value="1"/>
</dbReference>
<dbReference type="GO" id="GO:0043161">
    <property type="term" value="P:proteasome-mediated ubiquitin-dependent protein catabolic process"/>
    <property type="evidence" value="ECO:0007669"/>
    <property type="project" value="TreeGrafter"/>
</dbReference>
<dbReference type="GO" id="GO:0008270">
    <property type="term" value="F:zinc ion binding"/>
    <property type="evidence" value="ECO:0007669"/>
    <property type="project" value="UniProtKB-KW"/>
</dbReference>
<feature type="compositionally biased region" description="Polar residues" evidence="5">
    <location>
        <begin position="576"/>
        <end position="586"/>
    </location>
</feature>
<comment type="caution">
    <text evidence="7">The sequence shown here is derived from an EMBL/GenBank/DDBJ whole genome shotgun (WGS) entry which is preliminary data.</text>
</comment>
<dbReference type="Gene3D" id="3.30.40.10">
    <property type="entry name" value="Zinc/RING finger domain, C3HC4 (zinc finger)"/>
    <property type="match status" value="1"/>
</dbReference>
<feature type="region of interest" description="Disordered" evidence="5">
    <location>
        <begin position="174"/>
        <end position="291"/>
    </location>
</feature>
<feature type="compositionally biased region" description="Polar residues" evidence="5">
    <location>
        <begin position="437"/>
        <end position="451"/>
    </location>
</feature>
<dbReference type="OrthoDB" id="8062037at2759"/>
<dbReference type="InterPro" id="IPR050731">
    <property type="entry name" value="HRD1_E3_ubiq-ligases"/>
</dbReference>
<sequence>MDPMDYMLPNNHNRPSGQYDPVHSSSNHWSSHPQSQNNPPYPWPTQNPSLPQLYSHHYGLPPGANSIPDSYSQHASMLPPMLGLSSSSAFSGSMPGPMPPRPNGRNQPYRTGMPVPASPITPSTGNHSHHDTAFANQIPANRPDFQAPMFNLGMPPLGPSQEVNSLHRSAYAHHDSGANSMSHSNNNNNYFSHFAQAPLPPQPYNPTSSRRGHMSAVSITPRPFGNIPSPTRPSPPSSGFRRSYPRQRRSASRMMATEIGREDDDDEGYQGSSEHALHSSGSSESPPEMEDTFVRQMQLVRGSVSTKMVASKLTVRSLQIVKLEELSDADRCCVICYNEYGIEAPEGIKEVPLRLPKCGHIFGDHCIKKWFEDSDSCPYCRDKLHAVPKTQSGSSARAYMDLMRLRGIHIPPGTSSAIPTDEALARAILDNHRTTERQNISPTRHSGSTGRRSPPGEGNEHQHRRIRARHRITAVDAARQSETRNRSVSFETASQTAATGSGLPSMQEQPAQLSTERHVQEWMGDNAQAANEPSTMVQDHSTETQFRPGAAALRSPVLPTYPVEAVEGQHPRVRSLRNSLPAQTSAPFEESMGSPDTSPDLTYRENRH</sequence>
<evidence type="ECO:0000256" key="1">
    <source>
        <dbReference type="ARBA" id="ARBA00022723"/>
    </source>
</evidence>
<keyword evidence="8" id="KW-1185">Reference proteome</keyword>
<reference evidence="7" key="1">
    <citation type="journal article" date="2021" name="Nat. Commun.">
        <title>Genetic determinants of endophytism in the Arabidopsis root mycobiome.</title>
        <authorList>
            <person name="Mesny F."/>
            <person name="Miyauchi S."/>
            <person name="Thiergart T."/>
            <person name="Pickel B."/>
            <person name="Atanasova L."/>
            <person name="Karlsson M."/>
            <person name="Huettel B."/>
            <person name="Barry K.W."/>
            <person name="Haridas S."/>
            <person name="Chen C."/>
            <person name="Bauer D."/>
            <person name="Andreopoulos W."/>
            <person name="Pangilinan J."/>
            <person name="LaButti K."/>
            <person name="Riley R."/>
            <person name="Lipzen A."/>
            <person name="Clum A."/>
            <person name="Drula E."/>
            <person name="Henrissat B."/>
            <person name="Kohler A."/>
            <person name="Grigoriev I.V."/>
            <person name="Martin F.M."/>
            <person name="Hacquard S."/>
        </authorList>
    </citation>
    <scope>NUCLEOTIDE SEQUENCE</scope>
    <source>
        <strain evidence="7">MPI-SDFR-AT-0068</strain>
    </source>
</reference>
<feature type="region of interest" description="Disordered" evidence="5">
    <location>
        <begin position="431"/>
        <end position="517"/>
    </location>
</feature>
<name>A0A8K0WF28_9HYPO</name>
<dbReference type="InterPro" id="IPR013083">
    <property type="entry name" value="Znf_RING/FYVE/PHD"/>
</dbReference>
<feature type="compositionally biased region" description="Low complexity" evidence="5">
    <location>
        <begin position="271"/>
        <end position="285"/>
    </location>
</feature>
<keyword evidence="2 4" id="KW-0863">Zinc-finger</keyword>
<feature type="region of interest" description="Disordered" evidence="5">
    <location>
        <begin position="1"/>
        <end position="48"/>
    </location>
</feature>
<dbReference type="SMART" id="SM00184">
    <property type="entry name" value="RING"/>
    <property type="match status" value="1"/>
</dbReference>